<sequence length="386" mass="43370">MSKCRLDAIPGPAEPKPGRPETHETSDKAEPQSSLRHVQQLANPDRPNARRCPSTPGPRLERSWARRHRGMKGGVIPRAGSIAAPPSIRQGPQGKIPVPRPRPPPKRQTERGEKRTSTNMTVEKQLPDRFEIRVLEPKHLEWAAAIVSHSNLFHSPVWPVIYPELKAKRAYAAQKEARYLVNHQIESGYSLGVFDKEYQFKRPESAATGGALYWDEADEDASGATLLEQMDFPLASVALAYDSFNQLDMGKMAGLIEVLPVFQTFYTILGSRDRRDPEAWKAKAPGEVLFRNATSTRHDYEGMGIMGITARYMMREMAKQGFRGIQIECAADAVNYVWSNPPAPFKGEVVSDFDMGTYEEEGEDGQKRNPFYPSKQRATKVYCTLK</sequence>
<gene>
    <name evidence="2" type="ORF">PCL_11607</name>
</gene>
<feature type="region of interest" description="Disordered" evidence="1">
    <location>
        <begin position="1"/>
        <end position="119"/>
    </location>
</feature>
<protein>
    <submittedName>
        <fullName evidence="2">Uncharacterized protein</fullName>
    </submittedName>
</protein>
<proteinExistence type="predicted"/>
<accession>A0A2U3EAI8</accession>
<feature type="compositionally biased region" description="Basic and acidic residues" evidence="1">
    <location>
        <begin position="107"/>
        <end position="116"/>
    </location>
</feature>
<dbReference type="Proteomes" id="UP000245956">
    <property type="component" value="Unassembled WGS sequence"/>
</dbReference>
<feature type="compositionally biased region" description="Basic and acidic residues" evidence="1">
    <location>
        <begin position="16"/>
        <end position="30"/>
    </location>
</feature>
<evidence type="ECO:0000313" key="2">
    <source>
        <dbReference type="EMBL" id="PWI71513.1"/>
    </source>
</evidence>
<evidence type="ECO:0000313" key="3">
    <source>
        <dbReference type="Proteomes" id="UP000245956"/>
    </source>
</evidence>
<comment type="caution">
    <text evidence="2">The sequence shown here is derived from an EMBL/GenBank/DDBJ whole genome shotgun (WGS) entry which is preliminary data.</text>
</comment>
<organism evidence="2 3">
    <name type="scientific">Purpureocillium lilacinum</name>
    <name type="common">Paecilomyces lilacinus</name>
    <dbReference type="NCBI Taxonomy" id="33203"/>
    <lineage>
        <taxon>Eukaryota</taxon>
        <taxon>Fungi</taxon>
        <taxon>Dikarya</taxon>
        <taxon>Ascomycota</taxon>
        <taxon>Pezizomycotina</taxon>
        <taxon>Sordariomycetes</taxon>
        <taxon>Hypocreomycetidae</taxon>
        <taxon>Hypocreales</taxon>
        <taxon>Ophiocordycipitaceae</taxon>
        <taxon>Purpureocillium</taxon>
    </lineage>
</organism>
<feature type="compositionally biased region" description="Polar residues" evidence="1">
    <location>
        <begin position="31"/>
        <end position="42"/>
    </location>
</feature>
<dbReference type="EMBL" id="LCWV01000007">
    <property type="protein sequence ID" value="PWI71513.1"/>
    <property type="molecule type" value="Genomic_DNA"/>
</dbReference>
<dbReference type="AlphaFoldDB" id="A0A2U3EAI8"/>
<evidence type="ECO:0000256" key="1">
    <source>
        <dbReference type="SAM" id="MobiDB-lite"/>
    </source>
</evidence>
<reference evidence="2 3" key="1">
    <citation type="journal article" date="2016" name="Front. Microbiol.">
        <title>Genome and transcriptome sequences reveal the specific parasitism of the nematophagous Purpureocillium lilacinum 36-1.</title>
        <authorList>
            <person name="Xie J."/>
            <person name="Li S."/>
            <person name="Mo C."/>
            <person name="Xiao X."/>
            <person name="Peng D."/>
            <person name="Wang G."/>
            <person name="Xiao Y."/>
        </authorList>
    </citation>
    <scope>NUCLEOTIDE SEQUENCE [LARGE SCALE GENOMIC DNA]</scope>
    <source>
        <strain evidence="2 3">36-1</strain>
    </source>
</reference>
<name>A0A2U3EAI8_PURLI</name>